<dbReference type="PRINTS" id="PR00344">
    <property type="entry name" value="BCTRLSENSOR"/>
</dbReference>
<keyword evidence="8 12" id="KW-1133">Transmembrane helix</keyword>
<dbReference type="Pfam" id="PF02518">
    <property type="entry name" value="HATPase_c"/>
    <property type="match status" value="1"/>
</dbReference>
<dbReference type="InterPro" id="IPR050428">
    <property type="entry name" value="TCS_sensor_his_kinase"/>
</dbReference>
<evidence type="ECO:0000256" key="2">
    <source>
        <dbReference type="ARBA" id="ARBA00004236"/>
    </source>
</evidence>
<feature type="region of interest" description="Disordered" evidence="11">
    <location>
        <begin position="520"/>
        <end position="543"/>
    </location>
</feature>
<dbReference type="CDD" id="cd06225">
    <property type="entry name" value="HAMP"/>
    <property type="match status" value="1"/>
</dbReference>
<dbReference type="InterPro" id="IPR036890">
    <property type="entry name" value="HATPase_C_sf"/>
</dbReference>
<evidence type="ECO:0000256" key="11">
    <source>
        <dbReference type="SAM" id="MobiDB-lite"/>
    </source>
</evidence>
<evidence type="ECO:0000259" key="13">
    <source>
        <dbReference type="PROSITE" id="PS50109"/>
    </source>
</evidence>
<feature type="domain" description="HAMP" evidence="14">
    <location>
        <begin position="237"/>
        <end position="290"/>
    </location>
</feature>
<evidence type="ECO:0000256" key="10">
    <source>
        <dbReference type="ARBA" id="ARBA00023136"/>
    </source>
</evidence>
<evidence type="ECO:0000256" key="9">
    <source>
        <dbReference type="ARBA" id="ARBA00023012"/>
    </source>
</evidence>
<dbReference type="Gene3D" id="1.10.287.130">
    <property type="match status" value="1"/>
</dbReference>
<dbReference type="Gene3D" id="3.30.565.10">
    <property type="entry name" value="Histidine kinase-like ATPase, C-terminal domain"/>
    <property type="match status" value="1"/>
</dbReference>
<dbReference type="InterPro" id="IPR004358">
    <property type="entry name" value="Sig_transdc_His_kin-like_C"/>
</dbReference>
<evidence type="ECO:0000256" key="5">
    <source>
        <dbReference type="ARBA" id="ARBA00022679"/>
    </source>
</evidence>
<dbReference type="SMART" id="SM00387">
    <property type="entry name" value="HATPase_c"/>
    <property type="match status" value="1"/>
</dbReference>
<feature type="transmembrane region" description="Helical" evidence="12">
    <location>
        <begin position="55"/>
        <end position="75"/>
    </location>
</feature>
<dbReference type="PROSITE" id="PS50885">
    <property type="entry name" value="HAMP"/>
    <property type="match status" value="1"/>
</dbReference>
<reference evidence="15 16" key="1">
    <citation type="submission" date="2023-05" db="EMBL/GenBank/DDBJ databases">
        <title>Lithophilousrod everest ZFBP1038 complete genpme.</title>
        <authorList>
            <person name="Tian M."/>
        </authorList>
    </citation>
    <scope>NUCLEOTIDE SEQUENCE [LARGE SCALE GENOMIC DNA]</scope>
    <source>
        <strain evidence="15 16">ZFBP1038</strain>
    </source>
</reference>
<dbReference type="PROSITE" id="PS50109">
    <property type="entry name" value="HIS_KIN"/>
    <property type="match status" value="1"/>
</dbReference>
<dbReference type="CDD" id="cd00082">
    <property type="entry name" value="HisKA"/>
    <property type="match status" value="1"/>
</dbReference>
<dbReference type="EC" id="2.7.13.3" evidence="3"/>
<dbReference type="SUPFAM" id="SSF47384">
    <property type="entry name" value="Homodimeric domain of signal transducing histidine kinase"/>
    <property type="match status" value="1"/>
</dbReference>
<evidence type="ECO:0000256" key="12">
    <source>
        <dbReference type="SAM" id="Phobius"/>
    </source>
</evidence>
<keyword evidence="7 15" id="KW-0418">Kinase</keyword>
<dbReference type="PANTHER" id="PTHR45436">
    <property type="entry name" value="SENSOR HISTIDINE KINASE YKOH"/>
    <property type="match status" value="1"/>
</dbReference>
<keyword evidence="16" id="KW-1185">Reference proteome</keyword>
<keyword evidence="9" id="KW-0902">Two-component regulatory system</keyword>
<keyword evidence="10 12" id="KW-0472">Membrane</keyword>
<dbReference type="SUPFAM" id="SSF55874">
    <property type="entry name" value="ATPase domain of HSP90 chaperone/DNA topoisomerase II/histidine kinase"/>
    <property type="match status" value="1"/>
</dbReference>
<dbReference type="Gene3D" id="6.10.340.10">
    <property type="match status" value="1"/>
</dbReference>
<accession>A0ABY8QUM3</accession>
<feature type="region of interest" description="Disordered" evidence="11">
    <location>
        <begin position="1"/>
        <end position="43"/>
    </location>
</feature>
<dbReference type="Proteomes" id="UP001209083">
    <property type="component" value="Chromosome"/>
</dbReference>
<keyword evidence="6 12" id="KW-0812">Transmembrane</keyword>
<dbReference type="Pfam" id="PF00512">
    <property type="entry name" value="HisKA"/>
    <property type="match status" value="1"/>
</dbReference>
<feature type="compositionally biased region" description="Low complexity" evidence="11">
    <location>
        <begin position="8"/>
        <end position="22"/>
    </location>
</feature>
<dbReference type="InterPro" id="IPR003594">
    <property type="entry name" value="HATPase_dom"/>
</dbReference>
<keyword evidence="4" id="KW-0597">Phosphoprotein</keyword>
<dbReference type="InterPro" id="IPR005467">
    <property type="entry name" value="His_kinase_dom"/>
</dbReference>
<evidence type="ECO:0000256" key="6">
    <source>
        <dbReference type="ARBA" id="ARBA00022692"/>
    </source>
</evidence>
<evidence type="ECO:0000256" key="3">
    <source>
        <dbReference type="ARBA" id="ARBA00012438"/>
    </source>
</evidence>
<evidence type="ECO:0000313" key="15">
    <source>
        <dbReference type="EMBL" id="WGW12618.1"/>
    </source>
</evidence>
<dbReference type="SMART" id="SM00304">
    <property type="entry name" value="HAMP"/>
    <property type="match status" value="1"/>
</dbReference>
<evidence type="ECO:0000256" key="7">
    <source>
        <dbReference type="ARBA" id="ARBA00022777"/>
    </source>
</evidence>
<name>A0ABY8QUM3_9MICO</name>
<dbReference type="EMBL" id="CP090958">
    <property type="protein sequence ID" value="WGW12618.1"/>
    <property type="molecule type" value="Genomic_DNA"/>
</dbReference>
<dbReference type="SUPFAM" id="SSF158472">
    <property type="entry name" value="HAMP domain-like"/>
    <property type="match status" value="1"/>
</dbReference>
<dbReference type="CDD" id="cd00075">
    <property type="entry name" value="HATPase"/>
    <property type="match status" value="1"/>
</dbReference>
<comment type="subcellular location">
    <subcellularLocation>
        <location evidence="2">Cell membrane</location>
    </subcellularLocation>
</comment>
<dbReference type="Pfam" id="PF00672">
    <property type="entry name" value="HAMP"/>
    <property type="match status" value="1"/>
</dbReference>
<dbReference type="InterPro" id="IPR003660">
    <property type="entry name" value="HAMP_dom"/>
</dbReference>
<dbReference type="GO" id="GO:0016301">
    <property type="term" value="F:kinase activity"/>
    <property type="evidence" value="ECO:0007669"/>
    <property type="project" value="UniProtKB-KW"/>
</dbReference>
<keyword evidence="5" id="KW-0808">Transferase</keyword>
<protein>
    <recommendedName>
        <fullName evidence="3">histidine kinase</fullName>
        <ecNumber evidence="3">2.7.13.3</ecNumber>
    </recommendedName>
</protein>
<comment type="catalytic activity">
    <reaction evidence="1">
        <text>ATP + protein L-histidine = ADP + protein N-phospho-L-histidine.</text>
        <dbReference type="EC" id="2.7.13.3"/>
    </reaction>
</comment>
<evidence type="ECO:0000313" key="16">
    <source>
        <dbReference type="Proteomes" id="UP001209083"/>
    </source>
</evidence>
<organism evidence="15 16">
    <name type="scientific">Saxibacter everestensis</name>
    <dbReference type="NCBI Taxonomy" id="2909229"/>
    <lineage>
        <taxon>Bacteria</taxon>
        <taxon>Bacillati</taxon>
        <taxon>Actinomycetota</taxon>
        <taxon>Actinomycetes</taxon>
        <taxon>Micrococcales</taxon>
        <taxon>Brevibacteriaceae</taxon>
        <taxon>Saxibacter</taxon>
    </lineage>
</organism>
<sequence>MFSSTPNKGTASKGTAGKGAATNIPPVPPAPPKPRQPPRSKRKAFWDDWSLTSKLVSITMILLLLSMLGTSAWTLNNLKSNLMERNDERLIDAYQALALDAASEIFGTDGQDEADPTPIEQSLRNLKPAEYYVQFYKRDGGKAFPAVSDGGSDKPRIGPVTENLVRKTEGKPFTVDGTDSEWRVLALPVDQTDYYVAIAIPLDSEVQEILDKVRATQIGIGLIALALAGAIGWLAISSAFKPLRDIEKAASAIAAGDLSKRVATAPADTELGRLSSSLNTMLGQIETAFQVRTASESRMRRFVADASHELRTPLVTIRGYAELYRQGAITKPDDIGAAMSRIENEAKRMGGLVEDLVMLARLDEERPSDRHTFSVNQIAIDAVADAQAQSPDRDVELVGLSGPDAPATSPVHGDEAKIRQVVTNLMSNAIRHTPEGSPIELAVGIRGNEVCLEVRDHGEGLTEEQVPRVFERFYRLDASRNRDTGGSGLGLSIAAAIVAAHHGSIDVAATEGGGATFRVMLPSEPEAGPLSDLPAGSQTDPSS</sequence>
<dbReference type="SMART" id="SM00388">
    <property type="entry name" value="HisKA"/>
    <property type="match status" value="1"/>
</dbReference>
<dbReference type="RefSeq" id="WP_349639422.1">
    <property type="nucleotide sequence ID" value="NZ_CP090958.1"/>
</dbReference>
<proteinExistence type="predicted"/>
<feature type="transmembrane region" description="Helical" evidence="12">
    <location>
        <begin position="218"/>
        <end position="236"/>
    </location>
</feature>
<dbReference type="InterPro" id="IPR036097">
    <property type="entry name" value="HisK_dim/P_sf"/>
</dbReference>
<dbReference type="InterPro" id="IPR003661">
    <property type="entry name" value="HisK_dim/P_dom"/>
</dbReference>
<gene>
    <name evidence="15" type="ORF">LWF01_02290</name>
</gene>
<evidence type="ECO:0000256" key="4">
    <source>
        <dbReference type="ARBA" id="ARBA00022553"/>
    </source>
</evidence>
<dbReference type="PANTHER" id="PTHR45436:SF5">
    <property type="entry name" value="SENSOR HISTIDINE KINASE TRCS"/>
    <property type="match status" value="1"/>
</dbReference>
<evidence type="ECO:0000256" key="8">
    <source>
        <dbReference type="ARBA" id="ARBA00022989"/>
    </source>
</evidence>
<evidence type="ECO:0000259" key="14">
    <source>
        <dbReference type="PROSITE" id="PS50885"/>
    </source>
</evidence>
<feature type="domain" description="Histidine kinase" evidence="13">
    <location>
        <begin position="305"/>
        <end position="525"/>
    </location>
</feature>
<feature type="compositionally biased region" description="Pro residues" evidence="11">
    <location>
        <begin position="25"/>
        <end position="35"/>
    </location>
</feature>
<evidence type="ECO:0000256" key="1">
    <source>
        <dbReference type="ARBA" id="ARBA00000085"/>
    </source>
</evidence>